<evidence type="ECO:0000256" key="2">
    <source>
        <dbReference type="ARBA" id="ARBA00010400"/>
    </source>
</evidence>
<proteinExistence type="inferred from homology"/>
<reference evidence="6" key="1">
    <citation type="submission" date="2020-04" db="EMBL/GenBank/DDBJ databases">
        <title>Hybrid Assembly of Korean Phytophthora infestans isolates.</title>
        <authorList>
            <person name="Prokchorchik M."/>
            <person name="Lee Y."/>
            <person name="Seo J."/>
            <person name="Cho J.-H."/>
            <person name="Park Y.-E."/>
            <person name="Jang D.-C."/>
            <person name="Im J.-S."/>
            <person name="Choi J.-G."/>
            <person name="Park H.-J."/>
            <person name="Lee G.-B."/>
            <person name="Lee Y.-G."/>
            <person name="Hong S.-Y."/>
            <person name="Cho K."/>
            <person name="Sohn K.H."/>
        </authorList>
    </citation>
    <scope>NUCLEOTIDE SEQUENCE</scope>
    <source>
        <strain evidence="6">KR_1_A1</strain>
    </source>
</reference>
<protein>
    <recommendedName>
        <fullName evidence="5">RxLR effector protein</fullName>
    </recommendedName>
</protein>
<comment type="domain">
    <text evidence="5">The RxLR-dEER motif acts to carry the protein into the host cell cytoplasm through binding to cell surface phosphatidylinositol-3-phosphate.</text>
</comment>
<evidence type="ECO:0000256" key="4">
    <source>
        <dbReference type="ARBA" id="ARBA00022729"/>
    </source>
</evidence>
<comment type="function">
    <text evidence="5">Effector that suppresses plant defense responses during pathogen infection.</text>
</comment>
<dbReference type="Pfam" id="PF16810">
    <property type="entry name" value="RXLR"/>
    <property type="match status" value="1"/>
</dbReference>
<sequence length="127" mass="14191">MVTTIQYHCDGVTTYRRPSQICAYATHVYGVVLAVTLHASSTAITATKDSDNMTGKYVSAEVVNEDDGRLLRRVEPLASHEDGIEEERFLGALKKLMHLRSAAKLRTNNYEAAKVYNRAAKFLKKQT</sequence>
<gene>
    <name evidence="6" type="ORF">GN244_ATG11003</name>
</gene>
<evidence type="ECO:0000313" key="6">
    <source>
        <dbReference type="EMBL" id="KAF4036912.1"/>
    </source>
</evidence>
<accession>A0A833S0A1</accession>
<keyword evidence="7" id="KW-1185">Reference proteome</keyword>
<comment type="similarity">
    <text evidence="2 5">Belongs to the RxLR effector family.</text>
</comment>
<dbReference type="Proteomes" id="UP000602510">
    <property type="component" value="Unassembled WGS sequence"/>
</dbReference>
<dbReference type="AlphaFoldDB" id="A0A833S0A1"/>
<keyword evidence="4" id="KW-0732">Signal</keyword>
<keyword evidence="3 5" id="KW-0964">Secreted</keyword>
<evidence type="ECO:0000313" key="7">
    <source>
        <dbReference type="Proteomes" id="UP000602510"/>
    </source>
</evidence>
<comment type="caution">
    <text evidence="6">The sequence shown here is derived from an EMBL/GenBank/DDBJ whole genome shotgun (WGS) entry which is preliminary data.</text>
</comment>
<organism evidence="6 7">
    <name type="scientific">Phytophthora infestans</name>
    <name type="common">Potato late blight agent</name>
    <name type="synonym">Botrytis infestans</name>
    <dbReference type="NCBI Taxonomy" id="4787"/>
    <lineage>
        <taxon>Eukaryota</taxon>
        <taxon>Sar</taxon>
        <taxon>Stramenopiles</taxon>
        <taxon>Oomycota</taxon>
        <taxon>Peronosporomycetes</taxon>
        <taxon>Peronosporales</taxon>
        <taxon>Peronosporaceae</taxon>
        <taxon>Phytophthora</taxon>
    </lineage>
</organism>
<evidence type="ECO:0000256" key="1">
    <source>
        <dbReference type="ARBA" id="ARBA00004613"/>
    </source>
</evidence>
<name>A0A833S0A1_PHYIN</name>
<dbReference type="InterPro" id="IPR031825">
    <property type="entry name" value="RXLR"/>
</dbReference>
<evidence type="ECO:0000256" key="3">
    <source>
        <dbReference type="ARBA" id="ARBA00022525"/>
    </source>
</evidence>
<evidence type="ECO:0000256" key="5">
    <source>
        <dbReference type="RuleBase" id="RU367124"/>
    </source>
</evidence>
<comment type="subcellular location">
    <subcellularLocation>
        <location evidence="1 5">Secreted</location>
    </subcellularLocation>
</comment>
<dbReference type="EMBL" id="WSZM01000257">
    <property type="protein sequence ID" value="KAF4036912.1"/>
    <property type="molecule type" value="Genomic_DNA"/>
</dbReference>